<name>A0AAV4WRL0_CAEEX</name>
<accession>A0AAV4WRL0</accession>
<sequence>MFAIHRSLILNLSNETVLIRPLLHTLPLENCLKLWQNVTLYIVTSTNYDEYLGQHNSKRQLEYLFGEWTRKDTAVRENDAAGHDFQQLHPGFYAEVSWLQTTGASDRGHCSPYLTTCFSVRLVVIANSSTAY</sequence>
<gene>
    <name evidence="1" type="ORF">CEXT_760211</name>
</gene>
<evidence type="ECO:0000313" key="2">
    <source>
        <dbReference type="Proteomes" id="UP001054945"/>
    </source>
</evidence>
<proteinExistence type="predicted"/>
<organism evidence="1 2">
    <name type="scientific">Caerostris extrusa</name>
    <name type="common">Bark spider</name>
    <name type="synonym">Caerostris bankana</name>
    <dbReference type="NCBI Taxonomy" id="172846"/>
    <lineage>
        <taxon>Eukaryota</taxon>
        <taxon>Metazoa</taxon>
        <taxon>Ecdysozoa</taxon>
        <taxon>Arthropoda</taxon>
        <taxon>Chelicerata</taxon>
        <taxon>Arachnida</taxon>
        <taxon>Araneae</taxon>
        <taxon>Araneomorphae</taxon>
        <taxon>Entelegynae</taxon>
        <taxon>Araneoidea</taxon>
        <taxon>Araneidae</taxon>
        <taxon>Caerostris</taxon>
    </lineage>
</organism>
<dbReference type="EMBL" id="BPLR01016488">
    <property type="protein sequence ID" value="GIY84225.1"/>
    <property type="molecule type" value="Genomic_DNA"/>
</dbReference>
<dbReference type="AlphaFoldDB" id="A0AAV4WRL0"/>
<comment type="caution">
    <text evidence="1">The sequence shown here is derived from an EMBL/GenBank/DDBJ whole genome shotgun (WGS) entry which is preliminary data.</text>
</comment>
<evidence type="ECO:0000313" key="1">
    <source>
        <dbReference type="EMBL" id="GIY84225.1"/>
    </source>
</evidence>
<keyword evidence="2" id="KW-1185">Reference proteome</keyword>
<dbReference type="Proteomes" id="UP001054945">
    <property type="component" value="Unassembled WGS sequence"/>
</dbReference>
<reference evidence="1 2" key="1">
    <citation type="submission" date="2021-06" db="EMBL/GenBank/DDBJ databases">
        <title>Caerostris extrusa draft genome.</title>
        <authorList>
            <person name="Kono N."/>
            <person name="Arakawa K."/>
        </authorList>
    </citation>
    <scope>NUCLEOTIDE SEQUENCE [LARGE SCALE GENOMIC DNA]</scope>
</reference>
<protein>
    <submittedName>
        <fullName evidence="1">Uncharacterized protein</fullName>
    </submittedName>
</protein>